<dbReference type="InterPro" id="IPR010144">
    <property type="entry name" value="CRISPR-assoc_prot_Csd1-typ"/>
</dbReference>
<comment type="caution">
    <text evidence="1">The sequence shown here is derived from an EMBL/GenBank/DDBJ whole genome shotgun (WGS) entry which is preliminary data.</text>
</comment>
<evidence type="ECO:0000313" key="1">
    <source>
        <dbReference type="EMBL" id="MSS63532.1"/>
    </source>
</evidence>
<accession>A0A6L5XXP1</accession>
<proteinExistence type="predicted"/>
<reference evidence="1 2" key="1">
    <citation type="submission" date="2019-08" db="EMBL/GenBank/DDBJ databases">
        <title>In-depth cultivation of the pig gut microbiome towards novel bacterial diversity and tailored functional studies.</title>
        <authorList>
            <person name="Wylensek D."/>
            <person name="Hitch T.C.A."/>
            <person name="Clavel T."/>
        </authorList>
    </citation>
    <scope>NUCLEOTIDE SEQUENCE [LARGE SCALE GENOMIC DNA]</scope>
    <source>
        <strain evidence="1 2">WCA-693-APC-MOT-I</strain>
    </source>
</reference>
<sequence length="677" mass="79667">MNWVRELLDLYEKEEAIAGEIRFRQNRPLVLLPPFHTTVAAQITVIIDENGKFIRAERVSEEDKLTIIPVTEKSGSRTAGVEPHPFCDNLKYLCGDYMLHYNNKKKDYSKNYELYITELEKWRNSLYTHKKVNALYEYLVKQTLITDLSRAGILKLDENGVFIEKEKLNGIPQEEAFVRFCIEEIIDAEEDILNDNSGQFFSECWLDKTLQKSFIDYYKSTFHEPQLCYLTGENAQISFLHSKKIRNEGDGAKLISSNDSANFTFRGRFRNKAEAFSIGYEASQKAHNALKWIIRRQGYHFNDMCLVIWESNLKPIPDWSFDTDKICDDYDSLFEALELEELKANEVQATGEEQAERFLKAMRGYKTKLGDTSKIVLLSFNSATTGRLAMTEYKTFESARYIENIKYWHRSCEWLHKKKKDKQNYSFIGMVGIKEIAEVLYGTEQKGILTLNNKVKLYSNLCERLLPCITEKKPLPIDFVNRAVQRASSPVSFEEYDNWERALSLACSFIKKKKMDEMERRRKAMDLEKEELQQSVQTEYDIRKVDEECGDRSYLYGRLLAVADRIEYTTFDREEDKNRVTNAKRFMCAFSQNPYRTWQTIEENVQNYLNKKKVSERMYYSQLLDKITAKFNREEFIKNEKLDGLYLLGFHCQSYDMTHRAKAEDKKEKEEEENKND</sequence>
<keyword evidence="2" id="KW-1185">Reference proteome</keyword>
<evidence type="ECO:0000313" key="2">
    <source>
        <dbReference type="Proteomes" id="UP000482209"/>
    </source>
</evidence>
<dbReference type="Pfam" id="PF09709">
    <property type="entry name" value="Cas_Csd1"/>
    <property type="match status" value="1"/>
</dbReference>
<dbReference type="Proteomes" id="UP000482209">
    <property type="component" value="Unassembled WGS sequence"/>
</dbReference>
<name>A0A6L5XXP1_9FIRM</name>
<dbReference type="NCBIfam" id="TIGR01863">
    <property type="entry name" value="cas_Csd1"/>
    <property type="match status" value="1"/>
</dbReference>
<protein>
    <submittedName>
        <fullName evidence="1">Type I-C CRISPR-associated protein Cas8c/Csd1</fullName>
    </submittedName>
</protein>
<dbReference type="EMBL" id="VUMT01000008">
    <property type="protein sequence ID" value="MSS63532.1"/>
    <property type="molecule type" value="Genomic_DNA"/>
</dbReference>
<dbReference type="AlphaFoldDB" id="A0A6L5XXP1"/>
<gene>
    <name evidence="1" type="primary">cas8c</name>
    <name evidence="1" type="ORF">FYJ58_06530</name>
</gene>
<organism evidence="1 2">
    <name type="scientific">Velocimicrobium porci</name>
    <dbReference type="NCBI Taxonomy" id="2606634"/>
    <lineage>
        <taxon>Bacteria</taxon>
        <taxon>Bacillati</taxon>
        <taxon>Bacillota</taxon>
        <taxon>Clostridia</taxon>
        <taxon>Lachnospirales</taxon>
        <taxon>Lachnospiraceae</taxon>
        <taxon>Velocimicrobium</taxon>
    </lineage>
</organism>